<dbReference type="InterPro" id="IPR052535">
    <property type="entry name" value="Bacilysin_H2HPP_isomerase"/>
</dbReference>
<dbReference type="Pfam" id="PF07883">
    <property type="entry name" value="Cupin_2"/>
    <property type="match status" value="1"/>
</dbReference>
<reference evidence="2 3" key="1">
    <citation type="submission" date="2015-07" db="EMBL/GenBank/DDBJ databases">
        <title>Whole genome sequence of Herpetosiphon geysericola DSM 7119.</title>
        <authorList>
            <person name="Hemp J."/>
            <person name="Ward L.M."/>
            <person name="Pace L.A."/>
            <person name="Fischer W.W."/>
        </authorList>
    </citation>
    <scope>NUCLEOTIDE SEQUENCE [LARGE SCALE GENOMIC DNA]</scope>
    <source>
        <strain evidence="2 3">DSM 7119</strain>
    </source>
</reference>
<organism evidence="2 3">
    <name type="scientific">Herpetosiphon geysericola</name>
    <dbReference type="NCBI Taxonomy" id="70996"/>
    <lineage>
        <taxon>Bacteria</taxon>
        <taxon>Bacillati</taxon>
        <taxon>Chloroflexota</taxon>
        <taxon>Chloroflexia</taxon>
        <taxon>Herpetosiphonales</taxon>
        <taxon>Herpetosiphonaceae</taxon>
        <taxon>Herpetosiphon</taxon>
    </lineage>
</organism>
<sequence length="138" mass="15243">MLMSEQADCVIIRPNEQHGFAGKQGLNYFAGIAAETAGSQALCMHMLRMPAGARANAHHHENHETAIYMLSGTVEMYYGHQLERHAVVHAGEYVYIPAGMPHFPFNPYAEEAVAIIARTDPNEQESVVLRPDLDGLRA</sequence>
<dbReference type="InterPro" id="IPR011051">
    <property type="entry name" value="RmlC_Cupin_sf"/>
</dbReference>
<dbReference type="RefSeq" id="WP_054536223.1">
    <property type="nucleotide sequence ID" value="NZ_LGKP01000032.1"/>
</dbReference>
<dbReference type="PANTHER" id="PTHR40112">
    <property type="entry name" value="H2HPP ISOMERASE"/>
    <property type="match status" value="1"/>
</dbReference>
<dbReference type="InterPro" id="IPR013096">
    <property type="entry name" value="Cupin_2"/>
</dbReference>
<proteinExistence type="predicted"/>
<keyword evidence="3" id="KW-1185">Reference proteome</keyword>
<evidence type="ECO:0000313" key="2">
    <source>
        <dbReference type="EMBL" id="KPL81882.1"/>
    </source>
</evidence>
<dbReference type="Proteomes" id="UP000050277">
    <property type="component" value="Unassembled WGS sequence"/>
</dbReference>
<dbReference type="PIRSF" id="PIRSF037087">
    <property type="entry name" value="UCP037087"/>
    <property type="match status" value="1"/>
</dbReference>
<evidence type="ECO:0000313" key="3">
    <source>
        <dbReference type="Proteomes" id="UP000050277"/>
    </source>
</evidence>
<accession>A0A0N8GPU6</accession>
<name>A0A0N8GPU6_9CHLR</name>
<dbReference type="InterPro" id="IPR017102">
    <property type="entry name" value="UCP037087"/>
</dbReference>
<dbReference type="EMBL" id="LGKP01000032">
    <property type="protein sequence ID" value="KPL81882.1"/>
    <property type="molecule type" value="Genomic_DNA"/>
</dbReference>
<gene>
    <name evidence="2" type="ORF">SE18_19935</name>
</gene>
<comment type="caution">
    <text evidence="2">The sequence shown here is derived from an EMBL/GenBank/DDBJ whole genome shotgun (WGS) entry which is preliminary data.</text>
</comment>
<dbReference type="AlphaFoldDB" id="A0A0N8GPU6"/>
<dbReference type="STRING" id="70996.SE18_19935"/>
<dbReference type="PANTHER" id="PTHR40112:SF1">
    <property type="entry name" value="H2HPP ISOMERASE"/>
    <property type="match status" value="1"/>
</dbReference>
<protein>
    <submittedName>
        <fullName evidence="2">Cupin</fullName>
    </submittedName>
</protein>
<dbReference type="InterPro" id="IPR014710">
    <property type="entry name" value="RmlC-like_jellyroll"/>
</dbReference>
<dbReference type="CDD" id="cd02210">
    <property type="entry name" value="cupin_BLR2406-like"/>
    <property type="match status" value="1"/>
</dbReference>
<dbReference type="PATRIC" id="fig|70996.4.peg.942"/>
<dbReference type="SUPFAM" id="SSF51182">
    <property type="entry name" value="RmlC-like cupins"/>
    <property type="match status" value="1"/>
</dbReference>
<evidence type="ECO:0000259" key="1">
    <source>
        <dbReference type="Pfam" id="PF07883"/>
    </source>
</evidence>
<feature type="domain" description="Cupin type-2" evidence="1">
    <location>
        <begin position="47"/>
        <end position="115"/>
    </location>
</feature>
<dbReference type="Gene3D" id="2.60.120.10">
    <property type="entry name" value="Jelly Rolls"/>
    <property type="match status" value="1"/>
</dbReference>